<evidence type="ECO:0000313" key="3">
    <source>
        <dbReference type="Proteomes" id="UP000018936"/>
    </source>
</evidence>
<name>V8NFV2_OPHHA</name>
<dbReference type="OrthoDB" id="1405469at2759"/>
<accession>V8NFV2</accession>
<evidence type="ECO:0008006" key="4">
    <source>
        <dbReference type="Google" id="ProtNLM"/>
    </source>
</evidence>
<dbReference type="EMBL" id="AZIM01004671">
    <property type="protein sequence ID" value="ETE60442.1"/>
    <property type="molecule type" value="Genomic_DNA"/>
</dbReference>
<dbReference type="InterPro" id="IPR011009">
    <property type="entry name" value="Kinase-like_dom_sf"/>
</dbReference>
<evidence type="ECO:0000313" key="2">
    <source>
        <dbReference type="EMBL" id="ETE60442.1"/>
    </source>
</evidence>
<keyword evidence="3" id="KW-1185">Reference proteome</keyword>
<feature type="non-terminal residue" evidence="2">
    <location>
        <position position="1"/>
    </location>
</feature>
<organism evidence="2 3">
    <name type="scientific">Ophiophagus hannah</name>
    <name type="common">King cobra</name>
    <name type="synonym">Naja hannah</name>
    <dbReference type="NCBI Taxonomy" id="8665"/>
    <lineage>
        <taxon>Eukaryota</taxon>
        <taxon>Metazoa</taxon>
        <taxon>Chordata</taxon>
        <taxon>Craniata</taxon>
        <taxon>Vertebrata</taxon>
        <taxon>Euteleostomi</taxon>
        <taxon>Lepidosauria</taxon>
        <taxon>Squamata</taxon>
        <taxon>Bifurcata</taxon>
        <taxon>Unidentata</taxon>
        <taxon>Episquamata</taxon>
        <taxon>Toxicofera</taxon>
        <taxon>Serpentes</taxon>
        <taxon>Colubroidea</taxon>
        <taxon>Elapidae</taxon>
        <taxon>Elapinae</taxon>
        <taxon>Ophiophagus</taxon>
    </lineage>
</organism>
<dbReference type="SUPFAM" id="SSF56112">
    <property type="entry name" value="Protein kinase-like (PK-like)"/>
    <property type="match status" value="1"/>
</dbReference>
<feature type="compositionally biased region" description="Polar residues" evidence="1">
    <location>
        <begin position="7"/>
        <end position="56"/>
    </location>
</feature>
<sequence length="218" mass="24569">MEDSSIIFANQTPEDSFGRNSKGSKGNSFTLPPGTYGSSSDNDLSAESRHSGNQASLLRCCDENGDHANANDSYSDEDSKKEIPSPQPRTVNTNSSRLDRISPDASHTNATVRNLLVRLDCHQERHPYHHVQKRWTLKIFQELLEGVYYIHSNGVMHRDIKMLNETVMLDEIHFKCVRLQLLPCTSSKVVMDGNDTRCVLGHLQSSRFEKLPLNTINI</sequence>
<dbReference type="Proteomes" id="UP000018936">
    <property type="component" value="Unassembled WGS sequence"/>
</dbReference>
<dbReference type="Gene3D" id="1.10.510.10">
    <property type="entry name" value="Transferase(Phosphotransferase) domain 1"/>
    <property type="match status" value="1"/>
</dbReference>
<reference evidence="2 3" key="1">
    <citation type="journal article" date="2013" name="Proc. Natl. Acad. Sci. U.S.A.">
        <title>The king cobra genome reveals dynamic gene evolution and adaptation in the snake venom system.</title>
        <authorList>
            <person name="Vonk F.J."/>
            <person name="Casewell N.R."/>
            <person name="Henkel C.V."/>
            <person name="Heimberg A.M."/>
            <person name="Jansen H.J."/>
            <person name="McCleary R.J."/>
            <person name="Kerkkamp H.M."/>
            <person name="Vos R.A."/>
            <person name="Guerreiro I."/>
            <person name="Calvete J.J."/>
            <person name="Wuster W."/>
            <person name="Woods A.E."/>
            <person name="Logan J.M."/>
            <person name="Harrison R.A."/>
            <person name="Castoe T.A."/>
            <person name="de Koning A.P."/>
            <person name="Pollock D.D."/>
            <person name="Yandell M."/>
            <person name="Calderon D."/>
            <person name="Renjifo C."/>
            <person name="Currier R.B."/>
            <person name="Salgado D."/>
            <person name="Pla D."/>
            <person name="Sanz L."/>
            <person name="Hyder A.S."/>
            <person name="Ribeiro J.M."/>
            <person name="Arntzen J.W."/>
            <person name="van den Thillart G.E."/>
            <person name="Boetzer M."/>
            <person name="Pirovano W."/>
            <person name="Dirks R.P."/>
            <person name="Spaink H.P."/>
            <person name="Duboule D."/>
            <person name="McGlinn E."/>
            <person name="Kini R.M."/>
            <person name="Richardson M.K."/>
        </authorList>
    </citation>
    <scope>NUCLEOTIDE SEQUENCE</scope>
    <source>
        <tissue evidence="2">Blood</tissue>
    </source>
</reference>
<proteinExistence type="predicted"/>
<evidence type="ECO:0000256" key="1">
    <source>
        <dbReference type="SAM" id="MobiDB-lite"/>
    </source>
</evidence>
<protein>
    <recommendedName>
        <fullName evidence="4">Protein kinase domain-containing protein</fullName>
    </recommendedName>
</protein>
<comment type="caution">
    <text evidence="2">The sequence shown here is derived from an EMBL/GenBank/DDBJ whole genome shotgun (WGS) entry which is preliminary data.</text>
</comment>
<gene>
    <name evidence="2" type="ORF">L345_13816</name>
</gene>
<dbReference type="AlphaFoldDB" id="V8NFV2"/>
<feature type="region of interest" description="Disordered" evidence="1">
    <location>
        <begin position="1"/>
        <end position="104"/>
    </location>
</feature>